<dbReference type="GO" id="GO:0006152">
    <property type="term" value="P:purine nucleoside catabolic process"/>
    <property type="evidence" value="ECO:0007669"/>
    <property type="project" value="TreeGrafter"/>
</dbReference>
<evidence type="ECO:0000259" key="1">
    <source>
        <dbReference type="PROSITE" id="PS51747"/>
    </source>
</evidence>
<reference evidence="2 3" key="1">
    <citation type="submission" date="2019-02" db="EMBL/GenBank/DDBJ databases">
        <title>Deep-cultivation of Planctomycetes and their phenomic and genomic characterization uncovers novel biology.</title>
        <authorList>
            <person name="Wiegand S."/>
            <person name="Jogler M."/>
            <person name="Boedeker C."/>
            <person name="Pinto D."/>
            <person name="Vollmers J."/>
            <person name="Rivas-Marin E."/>
            <person name="Kohn T."/>
            <person name="Peeters S.H."/>
            <person name="Heuer A."/>
            <person name="Rast P."/>
            <person name="Oberbeckmann S."/>
            <person name="Bunk B."/>
            <person name="Jeske O."/>
            <person name="Meyerdierks A."/>
            <person name="Storesund J.E."/>
            <person name="Kallscheuer N."/>
            <person name="Luecker S."/>
            <person name="Lage O.M."/>
            <person name="Pohl T."/>
            <person name="Merkel B.J."/>
            <person name="Hornburger P."/>
            <person name="Mueller R.-W."/>
            <person name="Bruemmer F."/>
            <person name="Labrenz M."/>
            <person name="Spormann A.M."/>
            <person name="Op Den Camp H."/>
            <person name="Overmann J."/>
            <person name="Amann R."/>
            <person name="Jetten M.S.M."/>
            <person name="Mascher T."/>
            <person name="Medema M.H."/>
            <person name="Devos D.P."/>
            <person name="Kaster A.-K."/>
            <person name="Ovreas L."/>
            <person name="Rohde M."/>
            <person name="Galperin M.Y."/>
            <person name="Jogler C."/>
        </authorList>
    </citation>
    <scope>NUCLEOTIDE SEQUENCE [LARGE SCALE GENOMIC DNA]</scope>
    <source>
        <strain evidence="2 3">Pla144</strain>
    </source>
</reference>
<dbReference type="EMBL" id="SJPS01000001">
    <property type="protein sequence ID" value="TWU29859.1"/>
    <property type="molecule type" value="Genomic_DNA"/>
</dbReference>
<accession>A0A5C6D4R4</accession>
<dbReference type="SUPFAM" id="SSF53927">
    <property type="entry name" value="Cytidine deaminase-like"/>
    <property type="match status" value="1"/>
</dbReference>
<feature type="domain" description="CMP/dCMP-type deaminase" evidence="1">
    <location>
        <begin position="5"/>
        <end position="123"/>
    </location>
</feature>
<dbReference type="OrthoDB" id="9802676at2"/>
<proteinExistence type="predicted"/>
<protein>
    <submittedName>
        <fullName evidence="2">Guanine deaminase</fullName>
        <ecNumber evidence="2">3.5.4.3</ecNumber>
    </submittedName>
</protein>
<gene>
    <name evidence="2" type="primary">guaD_1</name>
    <name evidence="2" type="ORF">Pla144_06390</name>
</gene>
<dbReference type="InterPro" id="IPR002125">
    <property type="entry name" value="CMP_dCMP_dom"/>
</dbReference>
<dbReference type="Gene3D" id="3.40.140.10">
    <property type="entry name" value="Cytidine Deaminase, domain 2"/>
    <property type="match status" value="1"/>
</dbReference>
<dbReference type="PROSITE" id="PS51747">
    <property type="entry name" value="CYT_DCMP_DEAMINASES_2"/>
    <property type="match status" value="1"/>
</dbReference>
<dbReference type="GO" id="GO:0008892">
    <property type="term" value="F:guanine deaminase activity"/>
    <property type="evidence" value="ECO:0007669"/>
    <property type="project" value="UniProtKB-EC"/>
</dbReference>
<comment type="caution">
    <text evidence="2">The sequence shown here is derived from an EMBL/GenBank/DDBJ whole genome shotgun (WGS) entry which is preliminary data.</text>
</comment>
<dbReference type="CDD" id="cd01285">
    <property type="entry name" value="nucleoside_deaminase"/>
    <property type="match status" value="1"/>
</dbReference>
<dbReference type="EC" id="3.5.4.3" evidence="2"/>
<keyword evidence="3" id="KW-1185">Reference proteome</keyword>
<organism evidence="2 3">
    <name type="scientific">Bythopirellula polymerisocia</name>
    <dbReference type="NCBI Taxonomy" id="2528003"/>
    <lineage>
        <taxon>Bacteria</taxon>
        <taxon>Pseudomonadati</taxon>
        <taxon>Planctomycetota</taxon>
        <taxon>Planctomycetia</taxon>
        <taxon>Pirellulales</taxon>
        <taxon>Lacipirellulaceae</taxon>
        <taxon>Bythopirellula</taxon>
    </lineage>
</organism>
<dbReference type="PANTHER" id="PTHR11079:SF161">
    <property type="entry name" value="CMP_DCMP-TYPE DEAMINASE DOMAIN-CONTAINING PROTEIN"/>
    <property type="match status" value="1"/>
</dbReference>
<dbReference type="InterPro" id="IPR016193">
    <property type="entry name" value="Cytidine_deaminase-like"/>
</dbReference>
<sequence>MTSSDDLQHRERMAALVEFTSTSLATEFPSPFGSSIYDLTSGRLVAQAYDTVIQYSDPTNHAEMNAIRLATTKLGRLSLQGHILYSTCEPCPMCMSACIWAEVNTVVFGASTLEDANHYWPQASDLSPTELVAHMCREPKCLILPHIERASCQELFRQCDETLQQRGLRLPPHR</sequence>
<dbReference type="AlphaFoldDB" id="A0A5C6D4R4"/>
<dbReference type="Pfam" id="PF00383">
    <property type="entry name" value="dCMP_cyt_deam_1"/>
    <property type="match status" value="1"/>
</dbReference>
<name>A0A5C6D4R4_9BACT</name>
<dbReference type="Proteomes" id="UP000318437">
    <property type="component" value="Unassembled WGS sequence"/>
</dbReference>
<evidence type="ECO:0000313" key="3">
    <source>
        <dbReference type="Proteomes" id="UP000318437"/>
    </source>
</evidence>
<dbReference type="RefSeq" id="WP_146447820.1">
    <property type="nucleotide sequence ID" value="NZ_SJPS01000001.1"/>
</dbReference>
<dbReference type="PANTHER" id="PTHR11079">
    <property type="entry name" value="CYTOSINE DEAMINASE FAMILY MEMBER"/>
    <property type="match status" value="1"/>
</dbReference>
<evidence type="ECO:0000313" key="2">
    <source>
        <dbReference type="EMBL" id="TWU29859.1"/>
    </source>
</evidence>
<keyword evidence="2" id="KW-0378">Hydrolase</keyword>
<dbReference type="GO" id="GO:0047974">
    <property type="term" value="F:guanosine deaminase activity"/>
    <property type="evidence" value="ECO:0007669"/>
    <property type="project" value="TreeGrafter"/>
</dbReference>